<comment type="caution">
    <text evidence="1">The sequence shown here is derived from an EMBL/GenBank/DDBJ whole genome shotgun (WGS) entry which is preliminary data.</text>
</comment>
<sequence>MNFTFKIIKKEDLQENHRKFFANKLKEQGKVKGNLLKKADRCKMICIVTNEKEPVAIGRIKQKSESTFSKEKADIPEFRNIIDWELGYLFTNAKFTGRGISSKIVKLLLDNNGDINLMATTEIESNPAMVRILTKNGFQQYGKIWRSAIHQNSLGLFLKLNK</sequence>
<evidence type="ECO:0000313" key="2">
    <source>
        <dbReference type="Proteomes" id="UP001245285"/>
    </source>
</evidence>
<dbReference type="GO" id="GO:0016740">
    <property type="term" value="F:transferase activity"/>
    <property type="evidence" value="ECO:0007669"/>
    <property type="project" value="UniProtKB-KW"/>
</dbReference>
<accession>A0ABU3CPX9</accession>
<evidence type="ECO:0000313" key="1">
    <source>
        <dbReference type="EMBL" id="MDT0648412.1"/>
    </source>
</evidence>
<name>A0ABU3CPX9_9FLAO</name>
<dbReference type="InterPro" id="IPR016181">
    <property type="entry name" value="Acyl_CoA_acyltransferase"/>
</dbReference>
<dbReference type="EMBL" id="JAVRHO010000043">
    <property type="protein sequence ID" value="MDT0648412.1"/>
    <property type="molecule type" value="Genomic_DNA"/>
</dbReference>
<dbReference type="EC" id="2.-.-.-" evidence="1"/>
<organism evidence="1 2">
    <name type="scientific">Autumnicola lenta</name>
    <dbReference type="NCBI Taxonomy" id="3075593"/>
    <lineage>
        <taxon>Bacteria</taxon>
        <taxon>Pseudomonadati</taxon>
        <taxon>Bacteroidota</taxon>
        <taxon>Flavobacteriia</taxon>
        <taxon>Flavobacteriales</taxon>
        <taxon>Flavobacteriaceae</taxon>
        <taxon>Autumnicola</taxon>
    </lineage>
</organism>
<keyword evidence="2" id="KW-1185">Reference proteome</keyword>
<dbReference type="Gene3D" id="3.40.630.30">
    <property type="match status" value="1"/>
</dbReference>
<gene>
    <name evidence="1" type="ORF">RM545_17100</name>
</gene>
<proteinExistence type="predicted"/>
<dbReference type="Proteomes" id="UP001245285">
    <property type="component" value="Unassembled WGS sequence"/>
</dbReference>
<reference evidence="1 2" key="1">
    <citation type="submission" date="2023-09" db="EMBL/GenBank/DDBJ databases">
        <authorList>
            <person name="Rey-Velasco X."/>
        </authorList>
    </citation>
    <scope>NUCLEOTIDE SEQUENCE [LARGE SCALE GENOMIC DNA]</scope>
    <source>
        <strain evidence="1 2">F260</strain>
    </source>
</reference>
<dbReference type="SUPFAM" id="SSF55729">
    <property type="entry name" value="Acyl-CoA N-acyltransferases (Nat)"/>
    <property type="match status" value="1"/>
</dbReference>
<protein>
    <submittedName>
        <fullName evidence="1">GNAT family protein</fullName>
        <ecNumber evidence="1">2.-.-.-</ecNumber>
    </submittedName>
</protein>
<dbReference type="RefSeq" id="WP_311496502.1">
    <property type="nucleotide sequence ID" value="NZ_JAVRHO010000043.1"/>
</dbReference>
<keyword evidence="1" id="KW-0808">Transferase</keyword>